<evidence type="ECO:0000313" key="2">
    <source>
        <dbReference type="Proteomes" id="UP001524569"/>
    </source>
</evidence>
<reference evidence="1 2" key="1">
    <citation type="submission" date="2022-07" db="EMBL/GenBank/DDBJ databases">
        <title>Methylomonas rivi sp. nov., Methylomonas rosea sp. nov., Methylomonas aureus sp. nov. and Methylomonas subterranea sp. nov., four novel methanotrophs isolated from a freshwater creek and the deep terrestrial subsurface.</title>
        <authorList>
            <person name="Abin C."/>
            <person name="Sankaranarayanan K."/>
            <person name="Garner C."/>
            <person name="Sindelar R."/>
            <person name="Kotary K."/>
            <person name="Garner R."/>
            <person name="Barclay S."/>
            <person name="Lawson P."/>
            <person name="Krumholz L."/>
        </authorList>
    </citation>
    <scope>NUCLEOTIDE SEQUENCE [LARGE SCALE GENOMIC DNA]</scope>
    <source>
        <strain evidence="1 2">SURF-1</strain>
    </source>
</reference>
<dbReference type="Gene3D" id="3.40.1350.10">
    <property type="match status" value="1"/>
</dbReference>
<evidence type="ECO:0000313" key="1">
    <source>
        <dbReference type="EMBL" id="MCQ8181011.1"/>
    </source>
</evidence>
<protein>
    <submittedName>
        <fullName evidence="1">ATP-binding protein</fullName>
    </submittedName>
</protein>
<dbReference type="Pfam" id="PF13589">
    <property type="entry name" value="HATPase_c_3"/>
    <property type="match status" value="1"/>
</dbReference>
<dbReference type="SUPFAM" id="SSF55874">
    <property type="entry name" value="ATPase domain of HSP90 chaperone/DNA topoisomerase II/histidine kinase"/>
    <property type="match status" value="1"/>
</dbReference>
<dbReference type="Proteomes" id="UP001524569">
    <property type="component" value="Unassembled WGS sequence"/>
</dbReference>
<dbReference type="InterPro" id="IPR036890">
    <property type="entry name" value="HATPase_C_sf"/>
</dbReference>
<name>A0ABT1UHW4_9GAMM</name>
<proteinExistence type="predicted"/>
<dbReference type="RefSeq" id="WP_033155958.1">
    <property type="nucleotide sequence ID" value="NZ_JANIBM010000006.1"/>
</dbReference>
<organism evidence="1 2">
    <name type="scientific">Methylomonas aurea</name>
    <dbReference type="NCBI Taxonomy" id="2952224"/>
    <lineage>
        <taxon>Bacteria</taxon>
        <taxon>Pseudomonadati</taxon>
        <taxon>Pseudomonadota</taxon>
        <taxon>Gammaproteobacteria</taxon>
        <taxon>Methylococcales</taxon>
        <taxon>Methylococcaceae</taxon>
        <taxon>Methylomonas</taxon>
    </lineage>
</organism>
<keyword evidence="1" id="KW-0067">ATP-binding</keyword>
<accession>A0ABT1UHW4</accession>
<dbReference type="GO" id="GO:0005524">
    <property type="term" value="F:ATP binding"/>
    <property type="evidence" value="ECO:0007669"/>
    <property type="project" value="UniProtKB-KW"/>
</dbReference>
<dbReference type="Gene3D" id="3.30.565.10">
    <property type="entry name" value="Histidine kinase-like ATPase, C-terminal domain"/>
    <property type="match status" value="1"/>
</dbReference>
<keyword evidence="1" id="KW-0547">Nucleotide-binding</keyword>
<sequence length="653" mass="73597">MSDSPYKMQLDLRVLDHLGLHLYSNAAAVLSEAVANAWDADAKNVSIKIDKDRIVIEDDGVGMALNDINDRFLYVGYDKRQKEGAKSPGGRAFMGRKGIGKLALFSIADVVAVITTKGSEHHAFRMETKGIEAAVSRNEEYKPVPTNDEPPSKGTRIILTQLKKKRTSQTVNALRKRIARRFSIIGIKSENGDSFDVRINDLAIGPADREDFKAIEFLWEFEPSERIPAGFCPGLKKRFLLPNQISVIRPDWIVGGWLGAASRPKKLASEDAGLMNGLVVIARGRLIQENILDKLGFNMLLGNYLTGQIEANFLDVESEEDIATSDRQRLMEDDERYVALRDFLRKTLVSISDDWTKLRNEARGKEAVEETPILGEWIDNLPEGQRDAARRTLGVILGVELESEEDRKDLYRSGMLAFERLRLKDASHNLGNLPALTAESLLPLLADLSMLEGSMYRDIVRARLDVIVKFEDLVDVDAKEKVLQAHLFENLWLLDPGWERAAGSERIEQTLKRDYKDFAADLTDDESKGRLDIRYKTNAGEHIIVELKRAGRPMKLVELQEQGQKYRTALAKCLKAEGNENPLISIIFVLGSPVAEEEESYLPAGYVTNTLQPLNARVMYYDQLIKSARDAYAEYLDRSKQVDRIDKFLSKLK</sequence>
<dbReference type="EMBL" id="JANIBM010000006">
    <property type="protein sequence ID" value="MCQ8181011.1"/>
    <property type="molecule type" value="Genomic_DNA"/>
</dbReference>
<comment type="caution">
    <text evidence="1">The sequence shown here is derived from an EMBL/GenBank/DDBJ whole genome shotgun (WGS) entry which is preliminary data.</text>
</comment>
<gene>
    <name evidence="1" type="ORF">NP603_07820</name>
</gene>
<dbReference type="InterPro" id="IPR011856">
    <property type="entry name" value="tRNA_endonuc-like_dom_sf"/>
</dbReference>
<keyword evidence="2" id="KW-1185">Reference proteome</keyword>